<reference evidence="15 16" key="1">
    <citation type="journal article" date="2018" name="Plant J.">
        <title>Genome sequences of Chlorella sorokiniana UTEX 1602 and Micractinium conductrix SAG 241.80: implications to maltose excretion by a green alga.</title>
        <authorList>
            <person name="Arriola M.B."/>
            <person name="Velmurugan N."/>
            <person name="Zhang Y."/>
            <person name="Plunkett M.H."/>
            <person name="Hondzo H."/>
            <person name="Barney B.M."/>
        </authorList>
    </citation>
    <scope>NUCLEOTIDE SEQUENCE [LARGE SCALE GENOMIC DNA]</scope>
    <source>
        <strain evidence="16">UTEX 1602</strain>
    </source>
</reference>
<dbReference type="InterPro" id="IPR036345">
    <property type="entry name" value="ExoRNase_PH_dom2_sf"/>
</dbReference>
<evidence type="ECO:0000313" key="15">
    <source>
        <dbReference type="EMBL" id="PRW60788.1"/>
    </source>
</evidence>
<feature type="binding site" evidence="12">
    <location>
        <position position="918"/>
    </location>
    <ligand>
        <name>ATP</name>
        <dbReference type="ChEBI" id="CHEBI:30616"/>
    </ligand>
</feature>
<evidence type="ECO:0000256" key="3">
    <source>
        <dbReference type="ARBA" id="ARBA00006678"/>
    </source>
</evidence>
<evidence type="ECO:0000256" key="2">
    <source>
        <dbReference type="ARBA" id="ARBA00004496"/>
    </source>
</evidence>
<dbReference type="GO" id="GO:0005524">
    <property type="term" value="F:ATP binding"/>
    <property type="evidence" value="ECO:0007669"/>
    <property type="project" value="UniProtKB-UniRule"/>
</dbReference>
<gene>
    <name evidence="15" type="ORF">C2E21_0939</name>
</gene>
<dbReference type="Gene3D" id="1.10.510.10">
    <property type="entry name" value="Transferase(Phosphotransferase) domain 1"/>
    <property type="match status" value="1"/>
</dbReference>
<dbReference type="GO" id="GO:0034476">
    <property type="term" value="P:U5 snRNA 3'-end processing"/>
    <property type="evidence" value="ECO:0007669"/>
    <property type="project" value="TreeGrafter"/>
</dbReference>
<dbReference type="Gene3D" id="3.30.230.70">
    <property type="entry name" value="GHMP Kinase, N-terminal domain"/>
    <property type="match status" value="1"/>
</dbReference>
<sequence length="1323" mass="138064">MAGAFAALQRDADAALSNNERDFILKALKEGQRIDGRGPLDLRPARFQFALNDSSCTVLLGRTRVMAVVTATLDAPYADRHNEGSLRFNVEFSPMASPAFEPGRPGEDAIEVARLVERGLRESRAVDLESLVVLAGRKVWHLRVDLHVLDHQGNLIDACGLAALAALMAFRRPDVTVGGGDDGQAITVHSPEVREPRPLSLHHLPLPITFALWQDGELMVVDPSLKEEAAAAGRFTVTQNAFGELCALQKVDGCGLTPPQLMQCVRLATQKVEELTGLIRKALEAHEVARVQARIRRQPGAGPPAATALGGTGLGGRAVTVLRSDQLQPAVAAATKGGGSAVALDLDALPDSVRSMLQSAAAQPDGGDSMSADESSSSGSEEEESEEESEEGEDGQAEGTSGSEEGADEEMRQAPEAAAALQQQEQQQQAVAAATWQQKAQPAAAAAAPASGERPGKAGHKKRRAGGSKEQMGDELAAIADMIASAGGAAGSGGGDLAAAVKKQRSKPSAQSGGSAAGFSQPPAQLWPPLSPGQATVSTAEQLLQALEQNVGEIILQDDIKLTAQDWSKFELPILIQSNGTTVWVHSADDSGIGVRPRTLDWGGAMNLLQVDPGATLAFEDLVSSHPGNFTAGEEVMQLKNNGSFVWPTIVQLEGSSVVLADSLVYHDDPRCSPETVEKAMTRLAALFPGTKWLGGLQAYLPYLPSTAGSPFPMTVFDMTLGRSIGNASYILKGVTSECFSSLAGGDGSGGGGGGSGSGNTSGGSGSTSGDSGGTPSWVWAVVGSVLGCAALAAVGGAFLWHRRKQRAAAAQAANDKLGTAEAGMVVSPFALNGMPPSAAGSGSDRGGHSGPGLSSDGQQLSGSVSSVGALGSRGLPTQLMRTRFGPIDGLQLGDLLGRGGYGKVYRGRWRGAIVAVKVVDSRVQPGKTHDLSREPLLSLSVSHPNVVVTHKMCIVKVLGGSGDNLGHSDNLGQLAEGALSGIATPTSPYISGGSGAARRGSGLLVPAIDGSGMVEVVDPHAILMPGLYETWLVCEYCDRGSLADLVASGKLDQMAMAASQSSSPTTQAAHRDAWLLLCLLDIAQGLDYLHEATIVHGDLKPANVMLKGARNDRRGFICKLGDFGLSRMLGIGDTHVETENFGTAAYAAPELLSEGRASPKADIYSLGLIMWELASGGKELYAGLTTMQLILQVSQHGLRPKVPEGCSPTLAALMQRCWHKDPAQRPTAAQVVEEVRSQLLALRQPLMQQSGKQRTQQEPQQPAPQLPAVQLPPQKRESPLLAPADTPPQPPPLPPSQQLSPFADQTQLAAFSRPPEEPRDEE</sequence>
<dbReference type="GO" id="GO:0035925">
    <property type="term" value="F:mRNA 3'-UTR AU-rich region binding"/>
    <property type="evidence" value="ECO:0007669"/>
    <property type="project" value="TreeGrafter"/>
</dbReference>
<feature type="compositionally biased region" description="Low complexity" evidence="13">
    <location>
        <begin position="1267"/>
        <end position="1285"/>
    </location>
</feature>
<evidence type="ECO:0000256" key="9">
    <source>
        <dbReference type="ARBA" id="ARBA00022840"/>
    </source>
</evidence>
<feature type="domain" description="Protein kinase" evidence="14">
    <location>
        <begin position="891"/>
        <end position="1248"/>
    </location>
</feature>
<name>A0A2P6U394_CHLSO</name>
<feature type="region of interest" description="Disordered" evidence="13">
    <location>
        <begin position="489"/>
        <end position="533"/>
    </location>
</feature>
<dbReference type="GO" id="GO:0000177">
    <property type="term" value="C:cytoplasmic exosome (RNase complex)"/>
    <property type="evidence" value="ECO:0007669"/>
    <property type="project" value="TreeGrafter"/>
</dbReference>
<feature type="compositionally biased region" description="Acidic residues" evidence="13">
    <location>
        <begin position="380"/>
        <end position="396"/>
    </location>
</feature>
<keyword evidence="11" id="KW-0539">Nucleus</keyword>
<comment type="similarity">
    <text evidence="3">Belongs to the RNase PH family.</text>
</comment>
<dbReference type="Pfam" id="PF07714">
    <property type="entry name" value="PK_Tyr_Ser-Thr"/>
    <property type="match status" value="2"/>
</dbReference>
<dbReference type="InterPro" id="IPR001245">
    <property type="entry name" value="Ser-Thr/Tyr_kinase_cat_dom"/>
</dbReference>
<keyword evidence="10" id="KW-0694">RNA-binding</keyword>
<feature type="compositionally biased region" description="Basic residues" evidence="13">
    <location>
        <begin position="457"/>
        <end position="466"/>
    </location>
</feature>
<dbReference type="PANTHER" id="PTHR11097">
    <property type="entry name" value="EXOSOME COMPLEX EXONUCLEASE RIBOSOMAL RNA PROCESSING PROTEIN"/>
    <property type="match status" value="1"/>
</dbReference>
<dbReference type="InterPro" id="IPR001247">
    <property type="entry name" value="ExoRNase_PH_dom1"/>
</dbReference>
<dbReference type="PROSITE" id="PS00108">
    <property type="entry name" value="PROTEIN_KINASE_ST"/>
    <property type="match status" value="1"/>
</dbReference>
<dbReference type="PRINTS" id="PR00109">
    <property type="entry name" value="TYRKINASE"/>
</dbReference>
<dbReference type="InterPro" id="IPR020568">
    <property type="entry name" value="Ribosomal_Su5_D2-typ_SF"/>
</dbReference>
<dbReference type="InterPro" id="IPR017441">
    <property type="entry name" value="Protein_kinase_ATP_BS"/>
</dbReference>
<dbReference type="GO" id="GO:0000176">
    <property type="term" value="C:nuclear exosome (RNase complex)"/>
    <property type="evidence" value="ECO:0007669"/>
    <property type="project" value="TreeGrafter"/>
</dbReference>
<dbReference type="GO" id="GO:0000467">
    <property type="term" value="P:exonucleolytic trimming to generate mature 3'-end of 5.8S rRNA from tricistronic rRNA transcript (SSU-rRNA, 5.8S rRNA, LSU-rRNA)"/>
    <property type="evidence" value="ECO:0007669"/>
    <property type="project" value="TreeGrafter"/>
</dbReference>
<evidence type="ECO:0000256" key="10">
    <source>
        <dbReference type="ARBA" id="ARBA00022884"/>
    </source>
</evidence>
<dbReference type="InterPro" id="IPR011009">
    <property type="entry name" value="Kinase-like_dom_sf"/>
</dbReference>
<evidence type="ECO:0000256" key="13">
    <source>
        <dbReference type="SAM" id="MobiDB-lite"/>
    </source>
</evidence>
<dbReference type="GO" id="GO:0034473">
    <property type="term" value="P:U1 snRNA 3'-end processing"/>
    <property type="evidence" value="ECO:0007669"/>
    <property type="project" value="TreeGrafter"/>
</dbReference>
<evidence type="ECO:0000256" key="8">
    <source>
        <dbReference type="ARBA" id="ARBA00022777"/>
    </source>
</evidence>
<feature type="region of interest" description="Disordered" evidence="13">
    <location>
        <begin position="836"/>
        <end position="866"/>
    </location>
</feature>
<evidence type="ECO:0000256" key="12">
    <source>
        <dbReference type="PROSITE-ProRule" id="PRU10141"/>
    </source>
</evidence>
<organism evidence="15 16">
    <name type="scientific">Chlorella sorokiniana</name>
    <name type="common">Freshwater green alga</name>
    <dbReference type="NCBI Taxonomy" id="3076"/>
    <lineage>
        <taxon>Eukaryota</taxon>
        <taxon>Viridiplantae</taxon>
        <taxon>Chlorophyta</taxon>
        <taxon>core chlorophytes</taxon>
        <taxon>Trebouxiophyceae</taxon>
        <taxon>Chlorellales</taxon>
        <taxon>Chlorellaceae</taxon>
        <taxon>Chlorella clade</taxon>
        <taxon>Chlorella</taxon>
    </lineage>
</organism>
<keyword evidence="9 12" id="KW-0067">ATP-binding</keyword>
<dbReference type="InterPro" id="IPR000719">
    <property type="entry name" value="Prot_kinase_dom"/>
</dbReference>
<dbReference type="Pfam" id="PF01138">
    <property type="entry name" value="RNase_PH"/>
    <property type="match status" value="1"/>
</dbReference>
<evidence type="ECO:0000256" key="1">
    <source>
        <dbReference type="ARBA" id="ARBA00004123"/>
    </source>
</evidence>
<comment type="caution">
    <text evidence="15">The sequence shown here is derived from an EMBL/GenBank/DDBJ whole genome shotgun (WGS) entry which is preliminary data.</text>
</comment>
<evidence type="ECO:0000256" key="4">
    <source>
        <dbReference type="ARBA" id="ARBA00022490"/>
    </source>
</evidence>
<dbReference type="OrthoDB" id="10264038at2759"/>
<evidence type="ECO:0000313" key="16">
    <source>
        <dbReference type="Proteomes" id="UP000239899"/>
    </source>
</evidence>
<dbReference type="GO" id="GO:0071038">
    <property type="term" value="P:TRAMP-dependent tRNA surveillance pathway"/>
    <property type="evidence" value="ECO:0007669"/>
    <property type="project" value="TreeGrafter"/>
</dbReference>
<dbReference type="Gene3D" id="3.30.200.20">
    <property type="entry name" value="Phosphorylase Kinase, domain 1"/>
    <property type="match status" value="1"/>
</dbReference>
<keyword evidence="8" id="KW-0418">Kinase</keyword>
<dbReference type="CDD" id="cd11368">
    <property type="entry name" value="RNase_PH_RRP45"/>
    <property type="match status" value="1"/>
</dbReference>
<dbReference type="InterPro" id="IPR027408">
    <property type="entry name" value="PNPase/RNase_PH_dom_sf"/>
</dbReference>
<dbReference type="InterPro" id="IPR050590">
    <property type="entry name" value="Exosome_comp_Rrp42_subfam"/>
</dbReference>
<dbReference type="GO" id="GO:0071028">
    <property type="term" value="P:nuclear mRNA surveillance"/>
    <property type="evidence" value="ECO:0007669"/>
    <property type="project" value="TreeGrafter"/>
</dbReference>
<keyword evidence="5" id="KW-0723">Serine/threonine-protein kinase</keyword>
<dbReference type="PROSITE" id="PS50011">
    <property type="entry name" value="PROTEIN_KINASE_DOM"/>
    <property type="match status" value="1"/>
</dbReference>
<dbReference type="InterPro" id="IPR008271">
    <property type="entry name" value="Ser/Thr_kinase_AS"/>
</dbReference>
<feature type="region of interest" description="Disordered" evidence="13">
    <location>
        <begin position="357"/>
        <end position="471"/>
    </location>
</feature>
<feature type="region of interest" description="Disordered" evidence="13">
    <location>
        <begin position="750"/>
        <end position="772"/>
    </location>
</feature>
<keyword evidence="16" id="KW-1185">Reference proteome</keyword>
<evidence type="ECO:0000256" key="11">
    <source>
        <dbReference type="ARBA" id="ARBA00023242"/>
    </source>
</evidence>
<feature type="compositionally biased region" description="Low complexity" evidence="13">
    <location>
        <begin position="508"/>
        <end position="524"/>
    </location>
</feature>
<dbReference type="SMART" id="SM00220">
    <property type="entry name" value="S_TKc"/>
    <property type="match status" value="1"/>
</dbReference>
<feature type="compositionally biased region" description="Low complexity" evidence="13">
    <location>
        <begin position="852"/>
        <end position="866"/>
    </location>
</feature>
<feature type="region of interest" description="Disordered" evidence="13">
    <location>
        <begin position="1248"/>
        <end position="1323"/>
    </location>
</feature>
<dbReference type="SUPFAM" id="SSF56112">
    <property type="entry name" value="Protein kinase-like (PK-like)"/>
    <property type="match status" value="1"/>
</dbReference>
<keyword evidence="4" id="KW-0963">Cytoplasm</keyword>
<proteinExistence type="inferred from homology"/>
<evidence type="ECO:0000256" key="6">
    <source>
        <dbReference type="ARBA" id="ARBA00022679"/>
    </source>
</evidence>
<dbReference type="Pfam" id="PF03725">
    <property type="entry name" value="RNase_PH_C"/>
    <property type="match status" value="1"/>
</dbReference>
<dbReference type="PROSITE" id="PS00107">
    <property type="entry name" value="PROTEIN_KINASE_ATP"/>
    <property type="match status" value="1"/>
</dbReference>
<feature type="compositionally biased region" description="Pro residues" evidence="13">
    <location>
        <begin position="1286"/>
        <end position="1296"/>
    </location>
</feature>
<protein>
    <submittedName>
        <fullName evidence="15">Exosome complex component RRP45A-like isoform X1</fullName>
    </submittedName>
</protein>
<keyword evidence="6" id="KW-0808">Transferase</keyword>
<dbReference type="EMBL" id="LHPG02000002">
    <property type="protein sequence ID" value="PRW60788.1"/>
    <property type="molecule type" value="Genomic_DNA"/>
</dbReference>
<dbReference type="InterPro" id="IPR015847">
    <property type="entry name" value="ExoRNase_PH_dom2"/>
</dbReference>
<dbReference type="GO" id="GO:0004674">
    <property type="term" value="F:protein serine/threonine kinase activity"/>
    <property type="evidence" value="ECO:0007669"/>
    <property type="project" value="UniProtKB-KW"/>
</dbReference>
<dbReference type="GO" id="GO:0016075">
    <property type="term" value="P:rRNA catabolic process"/>
    <property type="evidence" value="ECO:0007669"/>
    <property type="project" value="TreeGrafter"/>
</dbReference>
<dbReference type="SUPFAM" id="SSF54211">
    <property type="entry name" value="Ribosomal protein S5 domain 2-like"/>
    <property type="match status" value="1"/>
</dbReference>
<dbReference type="PANTHER" id="PTHR11097:SF14">
    <property type="entry name" value="EXOSOME COMPLEX COMPONENT RRP45"/>
    <property type="match status" value="1"/>
</dbReference>
<dbReference type="GO" id="GO:0071035">
    <property type="term" value="P:nuclear polyadenylation-dependent rRNA catabolic process"/>
    <property type="evidence" value="ECO:0007669"/>
    <property type="project" value="TreeGrafter"/>
</dbReference>
<dbReference type="GO" id="GO:0034475">
    <property type="term" value="P:U4 snRNA 3'-end processing"/>
    <property type="evidence" value="ECO:0007669"/>
    <property type="project" value="TreeGrafter"/>
</dbReference>
<evidence type="ECO:0000259" key="14">
    <source>
        <dbReference type="PROSITE" id="PS50011"/>
    </source>
</evidence>
<dbReference type="InterPro" id="IPR033100">
    <property type="entry name" value="Rrp45"/>
</dbReference>
<evidence type="ECO:0000256" key="5">
    <source>
        <dbReference type="ARBA" id="ARBA00022527"/>
    </source>
</evidence>
<feature type="compositionally biased region" description="Low complexity" evidence="13">
    <location>
        <begin position="365"/>
        <end position="379"/>
    </location>
</feature>
<comment type="subcellular location">
    <subcellularLocation>
        <location evidence="2">Cytoplasm</location>
    </subcellularLocation>
    <subcellularLocation>
        <location evidence="1">Nucleus</location>
    </subcellularLocation>
</comment>
<accession>A0A2P6U394</accession>
<dbReference type="SUPFAM" id="SSF55666">
    <property type="entry name" value="Ribonuclease PH domain 2-like"/>
    <property type="match status" value="1"/>
</dbReference>
<dbReference type="STRING" id="3076.A0A2P6U394"/>
<keyword evidence="7 12" id="KW-0547">Nucleotide-binding</keyword>
<dbReference type="Proteomes" id="UP000239899">
    <property type="component" value="Unassembled WGS sequence"/>
</dbReference>
<evidence type="ECO:0000256" key="7">
    <source>
        <dbReference type="ARBA" id="ARBA00022741"/>
    </source>
</evidence>
<feature type="compositionally biased region" description="Low complexity" evidence="13">
    <location>
        <begin position="414"/>
        <end position="450"/>
    </location>
</feature>